<dbReference type="PANTHER" id="PTHR18964:SF170">
    <property type="entry name" value="SUGAR KINASE"/>
    <property type="match status" value="1"/>
</dbReference>
<comment type="caution">
    <text evidence="2">The sequence shown here is derived from an EMBL/GenBank/DDBJ whole genome shotgun (WGS) entry which is preliminary data.</text>
</comment>
<gene>
    <name evidence="2" type="ORF">FC75_GL001094</name>
</gene>
<dbReference type="InterPro" id="IPR043129">
    <property type="entry name" value="ATPase_NBD"/>
</dbReference>
<proteinExistence type="inferred from homology"/>
<dbReference type="STRING" id="1423730.FC75_GL001094"/>
<protein>
    <submittedName>
        <fullName evidence="2">Sugar kinase</fullName>
    </submittedName>
</protein>
<dbReference type="SUPFAM" id="SSF53067">
    <property type="entry name" value="Actin-like ATPase domain"/>
    <property type="match status" value="1"/>
</dbReference>
<dbReference type="Proteomes" id="UP000050865">
    <property type="component" value="Unassembled WGS sequence"/>
</dbReference>
<dbReference type="Pfam" id="PF00480">
    <property type="entry name" value="ROK"/>
    <property type="match status" value="1"/>
</dbReference>
<dbReference type="EMBL" id="AYZJ01000020">
    <property type="protein sequence ID" value="KRN24879.1"/>
    <property type="molecule type" value="Genomic_DNA"/>
</dbReference>
<dbReference type="GO" id="GO:0016301">
    <property type="term" value="F:kinase activity"/>
    <property type="evidence" value="ECO:0007669"/>
    <property type="project" value="UniProtKB-KW"/>
</dbReference>
<evidence type="ECO:0000313" key="2">
    <source>
        <dbReference type="EMBL" id="KRN24879.1"/>
    </source>
</evidence>
<name>A0A0R2F956_9LACO</name>
<dbReference type="PATRIC" id="fig|1423730.4.peg.1149"/>
<organism evidence="2 3">
    <name type="scientific">Lacticaseibacillus camelliae DSM 22697 = JCM 13995</name>
    <dbReference type="NCBI Taxonomy" id="1423730"/>
    <lineage>
        <taxon>Bacteria</taxon>
        <taxon>Bacillati</taxon>
        <taxon>Bacillota</taxon>
        <taxon>Bacilli</taxon>
        <taxon>Lactobacillales</taxon>
        <taxon>Lactobacillaceae</taxon>
        <taxon>Lacticaseibacillus</taxon>
    </lineage>
</organism>
<accession>A0A0R2F956</accession>
<dbReference type="CDD" id="cd24152">
    <property type="entry name" value="ASKHA_NBD_ROK-like"/>
    <property type="match status" value="1"/>
</dbReference>
<sequence length="293" mass="31247">MLGDGKMELAVIDIGGTTIKFARWDGQALQDRTAAPTPKTLAQFYGLLANTVTKMKADHPLVGVAISSPGAVNQETGVIEGMSALPYIHNFPIKPELEKRFGLPLAFENDANCAALAEVKSGAAKGKQRVAMLVLGTGVGGALIANGHVEHGAHLLGGEFGFMLQNGKGVSAQATVVERVKNYEKRTGKQITGEALFTAATAGDRVAHEEVEGFFEALAEVIFNLQYSYDPEMFLLGGGVSRNPALIPGIERHMDGVFKKIEIATQRPVIKICQYTDAANLIGAVVNYEQHAE</sequence>
<dbReference type="PANTHER" id="PTHR18964">
    <property type="entry name" value="ROK (REPRESSOR, ORF, KINASE) FAMILY"/>
    <property type="match status" value="1"/>
</dbReference>
<evidence type="ECO:0000256" key="1">
    <source>
        <dbReference type="ARBA" id="ARBA00006479"/>
    </source>
</evidence>
<dbReference type="AlphaFoldDB" id="A0A0R2F956"/>
<reference evidence="2 3" key="1">
    <citation type="journal article" date="2015" name="Genome Announc.">
        <title>Expanding the biotechnology potential of lactobacilli through comparative genomics of 213 strains and associated genera.</title>
        <authorList>
            <person name="Sun Z."/>
            <person name="Harris H.M."/>
            <person name="McCann A."/>
            <person name="Guo C."/>
            <person name="Argimon S."/>
            <person name="Zhang W."/>
            <person name="Yang X."/>
            <person name="Jeffery I.B."/>
            <person name="Cooney J.C."/>
            <person name="Kagawa T.F."/>
            <person name="Liu W."/>
            <person name="Song Y."/>
            <person name="Salvetti E."/>
            <person name="Wrobel A."/>
            <person name="Rasinkangas P."/>
            <person name="Parkhill J."/>
            <person name="Rea M.C."/>
            <person name="O'Sullivan O."/>
            <person name="Ritari J."/>
            <person name="Douillard F.P."/>
            <person name="Paul Ross R."/>
            <person name="Yang R."/>
            <person name="Briner A.E."/>
            <person name="Felis G.E."/>
            <person name="de Vos W.M."/>
            <person name="Barrangou R."/>
            <person name="Klaenhammer T.R."/>
            <person name="Caufield P.W."/>
            <person name="Cui Y."/>
            <person name="Zhang H."/>
            <person name="O'Toole P.W."/>
        </authorList>
    </citation>
    <scope>NUCLEOTIDE SEQUENCE [LARGE SCALE GENOMIC DNA]</scope>
    <source>
        <strain evidence="2 3">DSM 22697</strain>
    </source>
</reference>
<keyword evidence="2" id="KW-0418">Kinase</keyword>
<comment type="similarity">
    <text evidence="1">Belongs to the ROK (NagC/XylR) family.</text>
</comment>
<keyword evidence="2" id="KW-0808">Transferase</keyword>
<dbReference type="Gene3D" id="3.30.420.40">
    <property type="match status" value="2"/>
</dbReference>
<evidence type="ECO:0000313" key="3">
    <source>
        <dbReference type="Proteomes" id="UP000050865"/>
    </source>
</evidence>
<keyword evidence="3" id="KW-1185">Reference proteome</keyword>
<dbReference type="InterPro" id="IPR000600">
    <property type="entry name" value="ROK"/>
</dbReference>